<comment type="caution">
    <text evidence="2">The sequence shown here is derived from an EMBL/GenBank/DDBJ whole genome shotgun (WGS) entry which is preliminary data.</text>
</comment>
<reference evidence="2" key="1">
    <citation type="journal article" date="2020" name="J Insects Food Feed">
        <title>The yellow mealworm (Tenebrio molitor) genome: a resource for the emerging insects as food and feed industry.</title>
        <authorList>
            <person name="Eriksson T."/>
            <person name="Andere A."/>
            <person name="Kelstrup H."/>
            <person name="Emery V."/>
            <person name="Picard C."/>
        </authorList>
    </citation>
    <scope>NUCLEOTIDE SEQUENCE</scope>
    <source>
        <strain evidence="2">Stoneville</strain>
        <tissue evidence="2">Whole head</tissue>
    </source>
</reference>
<gene>
    <name evidence="2" type="ORF">GEV33_005428</name>
</gene>
<evidence type="ECO:0000256" key="1">
    <source>
        <dbReference type="SAM" id="MobiDB-lite"/>
    </source>
</evidence>
<sequence length="113" mass="13042">MRPRKRKLDVQNGFPCKKLLPEKKSDVASMPTENSARVPGAAGGTGETTIFQETTKKDFDPNAIRYCKKCFFHSSPVDLRRRSRYSSSTIGAKYHKKKNHDWYKLVHRTMLHT</sequence>
<dbReference type="AlphaFoldDB" id="A0A8J6HNB2"/>
<keyword evidence="3" id="KW-1185">Reference proteome</keyword>
<feature type="region of interest" description="Disordered" evidence="1">
    <location>
        <begin position="23"/>
        <end position="47"/>
    </location>
</feature>
<evidence type="ECO:0000313" key="3">
    <source>
        <dbReference type="Proteomes" id="UP000719412"/>
    </source>
</evidence>
<reference evidence="2" key="2">
    <citation type="submission" date="2021-08" db="EMBL/GenBank/DDBJ databases">
        <authorList>
            <person name="Eriksson T."/>
        </authorList>
    </citation>
    <scope>NUCLEOTIDE SEQUENCE</scope>
    <source>
        <strain evidence="2">Stoneville</strain>
        <tissue evidence="2">Whole head</tissue>
    </source>
</reference>
<dbReference type="Proteomes" id="UP000719412">
    <property type="component" value="Unassembled WGS sequence"/>
</dbReference>
<protein>
    <submittedName>
        <fullName evidence="2">Uncharacterized protein</fullName>
    </submittedName>
</protein>
<evidence type="ECO:0000313" key="2">
    <source>
        <dbReference type="EMBL" id="KAH0817363.1"/>
    </source>
</evidence>
<accession>A0A8J6HNB2</accession>
<organism evidence="2 3">
    <name type="scientific">Tenebrio molitor</name>
    <name type="common">Yellow mealworm beetle</name>
    <dbReference type="NCBI Taxonomy" id="7067"/>
    <lineage>
        <taxon>Eukaryota</taxon>
        <taxon>Metazoa</taxon>
        <taxon>Ecdysozoa</taxon>
        <taxon>Arthropoda</taxon>
        <taxon>Hexapoda</taxon>
        <taxon>Insecta</taxon>
        <taxon>Pterygota</taxon>
        <taxon>Neoptera</taxon>
        <taxon>Endopterygota</taxon>
        <taxon>Coleoptera</taxon>
        <taxon>Polyphaga</taxon>
        <taxon>Cucujiformia</taxon>
        <taxon>Tenebrionidae</taxon>
        <taxon>Tenebrio</taxon>
    </lineage>
</organism>
<proteinExistence type="predicted"/>
<name>A0A8J6HNB2_TENMO</name>
<dbReference type="EMBL" id="JABDTM020019623">
    <property type="protein sequence ID" value="KAH0817363.1"/>
    <property type="molecule type" value="Genomic_DNA"/>
</dbReference>